<evidence type="ECO:0000256" key="1">
    <source>
        <dbReference type="SAM" id="MobiDB-lite"/>
    </source>
</evidence>
<accession>A0AAV4D990</accession>
<gene>
    <name evidence="2" type="ORF">PoB_006732200</name>
</gene>
<dbReference type="EMBL" id="BLXT01007646">
    <property type="protein sequence ID" value="GFO40817.1"/>
    <property type="molecule type" value="Genomic_DNA"/>
</dbReference>
<dbReference type="Proteomes" id="UP000735302">
    <property type="component" value="Unassembled WGS sequence"/>
</dbReference>
<feature type="region of interest" description="Disordered" evidence="1">
    <location>
        <begin position="52"/>
        <end position="76"/>
    </location>
</feature>
<protein>
    <submittedName>
        <fullName evidence="2">Uncharacterized protein</fullName>
    </submittedName>
</protein>
<name>A0AAV4D990_9GAST</name>
<dbReference type="AlphaFoldDB" id="A0AAV4D990"/>
<organism evidence="2 3">
    <name type="scientific">Plakobranchus ocellatus</name>
    <dbReference type="NCBI Taxonomy" id="259542"/>
    <lineage>
        <taxon>Eukaryota</taxon>
        <taxon>Metazoa</taxon>
        <taxon>Spiralia</taxon>
        <taxon>Lophotrochozoa</taxon>
        <taxon>Mollusca</taxon>
        <taxon>Gastropoda</taxon>
        <taxon>Heterobranchia</taxon>
        <taxon>Euthyneura</taxon>
        <taxon>Panpulmonata</taxon>
        <taxon>Sacoglossa</taxon>
        <taxon>Placobranchoidea</taxon>
        <taxon>Plakobranchidae</taxon>
        <taxon>Plakobranchus</taxon>
    </lineage>
</organism>
<proteinExistence type="predicted"/>
<feature type="compositionally biased region" description="Basic and acidic residues" evidence="1">
    <location>
        <begin position="52"/>
        <end position="63"/>
    </location>
</feature>
<keyword evidence="3" id="KW-1185">Reference proteome</keyword>
<sequence>MSETSPKGTVDMRPQKRLCLYCGSDFCKRLPAVNGRVITLRQTRPLVRERMRLDKQLRSRDSFRPPAAHGLSSASS</sequence>
<evidence type="ECO:0000313" key="2">
    <source>
        <dbReference type="EMBL" id="GFO40817.1"/>
    </source>
</evidence>
<evidence type="ECO:0000313" key="3">
    <source>
        <dbReference type="Proteomes" id="UP000735302"/>
    </source>
</evidence>
<reference evidence="2 3" key="1">
    <citation type="journal article" date="2021" name="Elife">
        <title>Chloroplast acquisition without the gene transfer in kleptoplastic sea slugs, Plakobranchus ocellatus.</title>
        <authorList>
            <person name="Maeda T."/>
            <person name="Takahashi S."/>
            <person name="Yoshida T."/>
            <person name="Shimamura S."/>
            <person name="Takaki Y."/>
            <person name="Nagai Y."/>
            <person name="Toyoda A."/>
            <person name="Suzuki Y."/>
            <person name="Arimoto A."/>
            <person name="Ishii H."/>
            <person name="Satoh N."/>
            <person name="Nishiyama T."/>
            <person name="Hasebe M."/>
            <person name="Maruyama T."/>
            <person name="Minagawa J."/>
            <person name="Obokata J."/>
            <person name="Shigenobu S."/>
        </authorList>
    </citation>
    <scope>NUCLEOTIDE SEQUENCE [LARGE SCALE GENOMIC DNA]</scope>
</reference>
<comment type="caution">
    <text evidence="2">The sequence shown here is derived from an EMBL/GenBank/DDBJ whole genome shotgun (WGS) entry which is preliminary data.</text>
</comment>